<proteinExistence type="inferred from homology"/>
<gene>
    <name evidence="8 17" type="primary">hemA</name>
    <name evidence="17" type="ORF">NFRAN_2250</name>
</gene>
<dbReference type="KEGG" id="nfn:NFRAN_2250"/>
<dbReference type="InterPro" id="IPR018214">
    <property type="entry name" value="GluRdtase_CS"/>
</dbReference>
<dbReference type="Pfam" id="PF01488">
    <property type="entry name" value="Shikimate_DH"/>
    <property type="match status" value="1"/>
</dbReference>
<evidence type="ECO:0000256" key="2">
    <source>
        <dbReference type="ARBA" id="ARBA00005916"/>
    </source>
</evidence>
<dbReference type="AlphaFoldDB" id="A0A484IA17"/>
<comment type="catalytic activity">
    <reaction evidence="7 8 13">
        <text>(S)-4-amino-5-oxopentanoate + tRNA(Glu) + NADP(+) = L-glutamyl-tRNA(Glu) + NADPH + H(+)</text>
        <dbReference type="Rhea" id="RHEA:12344"/>
        <dbReference type="Rhea" id="RHEA-COMP:9663"/>
        <dbReference type="Rhea" id="RHEA-COMP:9680"/>
        <dbReference type="ChEBI" id="CHEBI:15378"/>
        <dbReference type="ChEBI" id="CHEBI:57501"/>
        <dbReference type="ChEBI" id="CHEBI:57783"/>
        <dbReference type="ChEBI" id="CHEBI:58349"/>
        <dbReference type="ChEBI" id="CHEBI:78442"/>
        <dbReference type="ChEBI" id="CHEBI:78520"/>
        <dbReference type="EC" id="1.2.1.70"/>
    </reaction>
</comment>
<feature type="site" description="Important for activity" evidence="8 12">
    <location>
        <position position="111"/>
    </location>
</feature>
<dbReference type="SUPFAM" id="SSF69742">
    <property type="entry name" value="Glutamyl tRNA-reductase catalytic, N-terminal domain"/>
    <property type="match status" value="1"/>
</dbReference>
<evidence type="ECO:0000259" key="14">
    <source>
        <dbReference type="Pfam" id="PF00745"/>
    </source>
</evidence>
<dbReference type="SUPFAM" id="SSF51735">
    <property type="entry name" value="NAD(P)-binding Rossmann-fold domains"/>
    <property type="match status" value="1"/>
</dbReference>
<dbReference type="GO" id="GO:0019353">
    <property type="term" value="P:protoporphyrinogen IX biosynthetic process from glutamate"/>
    <property type="evidence" value="ECO:0007669"/>
    <property type="project" value="TreeGrafter"/>
</dbReference>
<keyword evidence="4 8" id="KW-0521">NADP</keyword>
<feature type="active site" description="Nucleophile" evidence="8 9">
    <location>
        <position position="64"/>
    </location>
</feature>
<organism evidence="17 18">
    <name type="scientific">Candidatus Nitrosocosmicus franklandianus</name>
    <dbReference type="NCBI Taxonomy" id="1798806"/>
    <lineage>
        <taxon>Archaea</taxon>
        <taxon>Nitrososphaerota</taxon>
        <taxon>Nitrososphaeria</taxon>
        <taxon>Nitrososphaerales</taxon>
        <taxon>Nitrososphaeraceae</taxon>
        <taxon>Candidatus Nitrosocosmicus</taxon>
    </lineage>
</organism>
<comment type="pathway">
    <text evidence="1 8 13">Porphyrin-containing compound metabolism; protoporphyrin-IX biosynthesis; 5-aminolevulinate from L-glutamyl-tRNA(Glu): step 1/2.</text>
</comment>
<evidence type="ECO:0000259" key="15">
    <source>
        <dbReference type="Pfam" id="PF01488"/>
    </source>
</evidence>
<evidence type="ECO:0000256" key="9">
    <source>
        <dbReference type="PIRSR" id="PIRSR000445-1"/>
    </source>
</evidence>
<feature type="domain" description="Tetrapyrrole biosynthesis glutamyl-tRNA reductase dimerisation" evidence="14">
    <location>
        <begin position="332"/>
        <end position="431"/>
    </location>
</feature>
<dbReference type="InterPro" id="IPR000343">
    <property type="entry name" value="4pyrrol_synth_GluRdtase"/>
</dbReference>
<evidence type="ECO:0000256" key="11">
    <source>
        <dbReference type="PIRSR" id="PIRSR000445-3"/>
    </source>
</evidence>
<dbReference type="Pfam" id="PF00745">
    <property type="entry name" value="GlutR_dimer"/>
    <property type="match status" value="1"/>
</dbReference>
<comment type="miscellaneous">
    <text evidence="8">During catalysis, the active site Cys acts as a nucleophile attacking the alpha-carbonyl group of tRNA-bound glutamate with the formation of a thioester intermediate between enzyme and glutamate, and the concomitant release of tRNA(Glu). The thioester intermediate is finally reduced by direct hydride transfer from NADPH, to form the product GSA.</text>
</comment>
<keyword evidence="5 8" id="KW-0560">Oxidoreductase</keyword>
<dbReference type="Proteomes" id="UP000294299">
    <property type="component" value="Chromosome NFRAN"/>
</dbReference>
<feature type="domain" description="Quinate/shikimate 5-dehydrogenase/glutamyl-tRNA reductase" evidence="15">
    <location>
        <begin position="184"/>
        <end position="317"/>
    </location>
</feature>
<feature type="domain" description="Glutamyl-tRNA reductase N-terminal" evidence="16">
    <location>
        <begin position="23"/>
        <end position="168"/>
    </location>
</feature>
<sequence length="435" mass="49095">MGGQQDRMTLYLGTQSSQFVNLRVTFKNSPIHILEKFAFKDIYSAHQHLLNSSELQECIILQTCNRVEIYGVGPNPKYEGIVNSWSDLIDLPVEEVKNNVVISDGEKAVRHLVELTSGLDSLVIGEDQILGQVKRSLDFSRKNGFAGPNLNILFDKTIKIGSRVRALTGINKGSISVGSMAVNLAYEYFDDIKEKQILLIGSGEGASLIAKSLKQRDIKFFVTSRTFERARSFADTVAGSPIPFEAALEKLNDDIDIVFISTIAPYYLLTYERIANMMKNRTKGLMIFDLSNPRTVEDRIATLNNIKLVNIDQISEIVEKNVGRRKKEIQSAEKIIEEEMITIKEMLKRKSSEPAIITIFKNADSIRNKELNKALSLIGNRMNEKDIKILEQFSYALVEGILSTPMNNLRKEFSSSKNENELINLALKLFNYEKP</sequence>
<comment type="similarity">
    <text evidence="2 8 13">Belongs to the glutamyl-tRNA reductase family.</text>
</comment>
<comment type="subunit">
    <text evidence="8">Homodimer.</text>
</comment>
<dbReference type="EMBL" id="LR216287">
    <property type="protein sequence ID" value="VFJ14572.1"/>
    <property type="molecule type" value="Genomic_DNA"/>
</dbReference>
<dbReference type="CDD" id="cd05213">
    <property type="entry name" value="NAD_bind_Glutamyl_tRNA_reduct"/>
    <property type="match status" value="1"/>
</dbReference>
<accession>A0A484IA17</accession>
<dbReference type="SUPFAM" id="SSF69075">
    <property type="entry name" value="Glutamyl tRNA-reductase dimerization domain"/>
    <property type="match status" value="1"/>
</dbReference>
<feature type="binding site" evidence="8 10">
    <location>
        <position position="121"/>
    </location>
    <ligand>
        <name>substrate</name>
    </ligand>
</feature>
<dbReference type="InterPro" id="IPR036343">
    <property type="entry name" value="GluRdtase_N_sf"/>
</dbReference>
<dbReference type="PANTHER" id="PTHR43013:SF1">
    <property type="entry name" value="GLUTAMYL-TRNA REDUCTASE"/>
    <property type="match status" value="1"/>
</dbReference>
<feature type="binding site" evidence="8 11">
    <location>
        <begin position="201"/>
        <end position="206"/>
    </location>
    <ligand>
        <name>NADP(+)</name>
        <dbReference type="ChEBI" id="CHEBI:58349"/>
    </ligand>
</feature>
<keyword evidence="18" id="KW-1185">Reference proteome</keyword>
<dbReference type="InterPro" id="IPR015896">
    <property type="entry name" value="4pyrrol_synth_GluRdtase_dimer"/>
</dbReference>
<name>A0A484IA17_9ARCH</name>
<dbReference type="Pfam" id="PF05201">
    <property type="entry name" value="GlutR_N"/>
    <property type="match status" value="1"/>
</dbReference>
<keyword evidence="6 8" id="KW-0627">Porphyrin biosynthesis</keyword>
<dbReference type="InterPro" id="IPR036453">
    <property type="entry name" value="GluRdtase_dimer_dom_sf"/>
</dbReference>
<evidence type="ECO:0000313" key="17">
    <source>
        <dbReference type="EMBL" id="VFJ14572.1"/>
    </source>
</evidence>
<evidence type="ECO:0000256" key="5">
    <source>
        <dbReference type="ARBA" id="ARBA00023002"/>
    </source>
</evidence>
<dbReference type="InterPro" id="IPR036291">
    <property type="entry name" value="NAD(P)-bd_dom_sf"/>
</dbReference>
<dbReference type="PANTHER" id="PTHR43013">
    <property type="entry name" value="GLUTAMYL-TRNA REDUCTASE"/>
    <property type="match status" value="1"/>
</dbReference>
<dbReference type="PIRSF" id="PIRSF000445">
    <property type="entry name" value="4pyrrol_synth_GluRdtase"/>
    <property type="match status" value="1"/>
</dbReference>
<dbReference type="GO" id="GO:0008883">
    <property type="term" value="F:glutamyl-tRNA reductase activity"/>
    <property type="evidence" value="ECO:0007669"/>
    <property type="project" value="UniProtKB-UniRule"/>
</dbReference>
<dbReference type="Gene3D" id="3.30.460.30">
    <property type="entry name" value="Glutamyl-tRNA reductase, N-terminal domain"/>
    <property type="match status" value="1"/>
</dbReference>
<evidence type="ECO:0000256" key="12">
    <source>
        <dbReference type="PIRSR" id="PIRSR000445-4"/>
    </source>
</evidence>
<dbReference type="FunFam" id="3.40.50.720:FF:000031">
    <property type="entry name" value="Glutamyl-tRNA reductase"/>
    <property type="match status" value="1"/>
</dbReference>
<dbReference type="InterPro" id="IPR015895">
    <property type="entry name" value="4pyrrol_synth_GluRdtase_N"/>
</dbReference>
<comment type="domain">
    <text evidence="8">Possesses an unusual extended V-shaped dimeric structure with each monomer consisting of three distinct domains arranged along a curved 'spinal' alpha-helix. The N-terminal catalytic domain specifically recognizes the glutamate moiety of the substrate. The second domain is the NADPH-binding domain, and the third C-terminal domain is responsible for dimerization.</text>
</comment>
<evidence type="ECO:0000256" key="8">
    <source>
        <dbReference type="HAMAP-Rule" id="MF_00087"/>
    </source>
</evidence>
<dbReference type="UniPathway" id="UPA00251">
    <property type="reaction ID" value="UER00316"/>
</dbReference>
<dbReference type="FunFam" id="3.30.460.30:FF:000001">
    <property type="entry name" value="Glutamyl-tRNA reductase"/>
    <property type="match status" value="1"/>
</dbReference>
<evidence type="ECO:0000256" key="13">
    <source>
        <dbReference type="RuleBase" id="RU000584"/>
    </source>
</evidence>
<evidence type="ECO:0000256" key="10">
    <source>
        <dbReference type="PIRSR" id="PIRSR000445-2"/>
    </source>
</evidence>
<dbReference type="PROSITE" id="PS00747">
    <property type="entry name" value="GLUTR"/>
    <property type="match status" value="1"/>
</dbReference>
<evidence type="ECO:0000256" key="3">
    <source>
        <dbReference type="ARBA" id="ARBA00012970"/>
    </source>
</evidence>
<evidence type="ECO:0000313" key="18">
    <source>
        <dbReference type="Proteomes" id="UP000294299"/>
    </source>
</evidence>
<reference evidence="17 18" key="1">
    <citation type="submission" date="2019-02" db="EMBL/GenBank/DDBJ databases">
        <authorList>
            <person name="Lehtovirta-Morley E L."/>
        </authorList>
    </citation>
    <scope>NUCLEOTIDE SEQUENCE [LARGE SCALE GENOMIC DNA]</scope>
    <source>
        <strain evidence="17">NFRAN1</strain>
    </source>
</reference>
<evidence type="ECO:0000256" key="1">
    <source>
        <dbReference type="ARBA" id="ARBA00005059"/>
    </source>
</evidence>
<evidence type="ECO:0000256" key="6">
    <source>
        <dbReference type="ARBA" id="ARBA00023244"/>
    </source>
</evidence>
<feature type="binding site" evidence="8 10">
    <location>
        <position position="132"/>
    </location>
    <ligand>
        <name>substrate</name>
    </ligand>
</feature>
<feature type="binding site" evidence="8 10">
    <location>
        <begin position="126"/>
        <end position="128"/>
    </location>
    <ligand>
        <name>substrate</name>
    </ligand>
</feature>
<evidence type="ECO:0000256" key="7">
    <source>
        <dbReference type="ARBA" id="ARBA00047464"/>
    </source>
</evidence>
<protein>
    <recommendedName>
        <fullName evidence="3 8">Glutamyl-tRNA reductase</fullName>
        <shortName evidence="8">GluTR</shortName>
        <ecNumber evidence="3 8">1.2.1.70</ecNumber>
    </recommendedName>
</protein>
<dbReference type="HAMAP" id="MF_00087">
    <property type="entry name" value="Glu_tRNA_reductase"/>
    <property type="match status" value="1"/>
</dbReference>
<dbReference type="InterPro" id="IPR006151">
    <property type="entry name" value="Shikm_DH/Glu-tRNA_Rdtase"/>
</dbReference>
<evidence type="ECO:0000259" key="16">
    <source>
        <dbReference type="Pfam" id="PF05201"/>
    </source>
</evidence>
<dbReference type="Gene3D" id="3.40.50.720">
    <property type="entry name" value="NAD(P)-binding Rossmann-like Domain"/>
    <property type="match status" value="1"/>
</dbReference>
<evidence type="ECO:0000256" key="4">
    <source>
        <dbReference type="ARBA" id="ARBA00022857"/>
    </source>
</evidence>
<comment type="function">
    <text evidence="8">Catalyzes the NADPH-dependent reduction of glutamyl-tRNA(Glu) to glutamate 1-semialdehyde (GSA).</text>
</comment>
<dbReference type="GO" id="GO:0050661">
    <property type="term" value="F:NADP binding"/>
    <property type="evidence" value="ECO:0007669"/>
    <property type="project" value="InterPro"/>
</dbReference>
<dbReference type="NCBIfam" id="TIGR01035">
    <property type="entry name" value="hemA"/>
    <property type="match status" value="1"/>
</dbReference>
<dbReference type="EC" id="1.2.1.70" evidence="3 8"/>
<feature type="binding site" evidence="8 10">
    <location>
        <begin position="63"/>
        <end position="66"/>
    </location>
    <ligand>
        <name>substrate</name>
    </ligand>
</feature>